<evidence type="ECO:0000256" key="12">
    <source>
        <dbReference type="ARBA" id="ARBA00022840"/>
    </source>
</evidence>
<dbReference type="Gene3D" id="3.30.60.20">
    <property type="match status" value="1"/>
</dbReference>
<dbReference type="FunFam" id="3.30.60.20:FF:000027">
    <property type="entry name" value="Diacylglycerol kinase"/>
    <property type="match status" value="1"/>
</dbReference>
<comment type="caution">
    <text evidence="20">The sequence shown here is derived from an EMBL/GenBank/DDBJ whole genome shotgun (WGS) entry which is preliminary data.</text>
</comment>
<evidence type="ECO:0000256" key="11">
    <source>
        <dbReference type="ARBA" id="ARBA00022833"/>
    </source>
</evidence>
<keyword evidence="13" id="KW-0346">Stress response</keyword>
<evidence type="ECO:0000256" key="7">
    <source>
        <dbReference type="ARBA" id="ARBA00022741"/>
    </source>
</evidence>
<evidence type="ECO:0000256" key="16">
    <source>
        <dbReference type="SAM" id="MobiDB-lite"/>
    </source>
</evidence>
<dbReference type="CDD" id="cd00029">
    <property type="entry name" value="C1"/>
    <property type="match status" value="1"/>
</dbReference>
<dbReference type="InterPro" id="IPR017438">
    <property type="entry name" value="ATP-NAD_kinase_N"/>
</dbReference>
<dbReference type="PROSITE" id="PS50081">
    <property type="entry name" value="ZF_DAG_PE_2"/>
    <property type="match status" value="2"/>
</dbReference>
<keyword evidence="6" id="KW-0677">Repeat</keyword>
<dbReference type="PROSITE" id="PS50146">
    <property type="entry name" value="DAGK"/>
    <property type="match status" value="1"/>
</dbReference>
<evidence type="ECO:0000256" key="15">
    <source>
        <dbReference type="RuleBase" id="RU361128"/>
    </source>
</evidence>
<evidence type="ECO:0000256" key="13">
    <source>
        <dbReference type="ARBA" id="ARBA00023016"/>
    </source>
</evidence>
<evidence type="ECO:0000259" key="18">
    <source>
        <dbReference type="PROSITE" id="PS50081"/>
    </source>
</evidence>
<dbReference type="SUPFAM" id="SSF111331">
    <property type="entry name" value="NAD kinase/diacylglycerol kinase-like"/>
    <property type="match status" value="1"/>
</dbReference>
<feature type="domain" description="Phorbol-ester/DAG-type" evidence="18">
    <location>
        <begin position="147"/>
        <end position="210"/>
    </location>
</feature>
<keyword evidence="5" id="KW-0479">Metal-binding</keyword>
<accession>A0A2C9VQM4</accession>
<dbReference type="SUPFAM" id="SSF57889">
    <property type="entry name" value="Cysteine-rich domain"/>
    <property type="match status" value="1"/>
</dbReference>
<dbReference type="CDD" id="cd20805">
    <property type="entry name" value="C1_DGK_rpt2"/>
    <property type="match status" value="1"/>
</dbReference>
<dbReference type="PANTHER" id="PTHR11255:SF54">
    <property type="entry name" value="DIACYLGLYCEROL KINASE THETA"/>
    <property type="match status" value="1"/>
</dbReference>
<feature type="transmembrane region" description="Helical" evidence="17">
    <location>
        <begin position="20"/>
        <end position="43"/>
    </location>
</feature>
<comment type="catalytic activity">
    <reaction evidence="15">
        <text>a 1,2-diacyl-sn-glycerol + ATP = a 1,2-diacyl-sn-glycero-3-phosphate + ADP + H(+)</text>
        <dbReference type="Rhea" id="RHEA:10272"/>
        <dbReference type="ChEBI" id="CHEBI:15378"/>
        <dbReference type="ChEBI" id="CHEBI:17815"/>
        <dbReference type="ChEBI" id="CHEBI:30616"/>
        <dbReference type="ChEBI" id="CHEBI:58608"/>
        <dbReference type="ChEBI" id="CHEBI:456216"/>
        <dbReference type="EC" id="2.7.1.107"/>
    </reaction>
</comment>
<dbReference type="OrthoDB" id="242257at2759"/>
<sequence length="724" mass="79807">MDDDREIGMLLPGWNNPTESRIFILSCFIAALVGILTIAYTAFQWRRNINLNWMKAIARSKKNPKARHKVPVAPHNWVLESVSRGKNLNCCVCLKSMSPSQTLGPMVASDSFIHHCSICGAVAHLSCSSGAQKDCKCVSMVGFKNVMHQWAVRWTEMIDQPDETSFCSYCEEPCSGSFLSGSPIWCCMWCQRLVHVDCHSSMSNETGGICDLGPFRRLILSPLHVKELNSSGGFLSSITHGANEIASSVRASIRSQSKKYKHNNESSVDTGNSGSTCCDPCTEDTADAHPILNGPIGVEESCNGSLNVGSPRHGGSVGRMDSKPSFKRSGSLNQKDESQILGMKQRYEIIDLPPDARPLLVFINKKSGAQRGDSLRQRLNFLLNPVQVFELSSTQGPEVGLYFFRKVPHFRVLVCGGDGTVGWVMNAIDKQNFVSPPPVAILPAGTGNDLARVLSWGGGLGSFERQGGLCTLFHHIEHAAVTILDRWKVAIVNQGKQLQSLKFMNNYLGVGCDAKVALDIHNLREENPEKFYSQFMNKVLYAREGAKIIMDRTFEDFPWQVRVEVDGVDIEVPEDAEGVLVANIGSYMGGVDLWHNEDEHYDNFDPQSMHDKVLEVVSISGTWHLGKLQVGLSRAQRLAQGQSIKIQLLAALPVQIDGEPWFQQPCTLAVSHHGQAFMLKRAAEEPLGHAAAIITDVLENAETNHVIDASQKRALLQEMALRLS</sequence>
<evidence type="ECO:0000256" key="2">
    <source>
        <dbReference type="ARBA" id="ARBA00009280"/>
    </source>
</evidence>
<evidence type="ECO:0000256" key="5">
    <source>
        <dbReference type="ARBA" id="ARBA00022723"/>
    </source>
</evidence>
<evidence type="ECO:0000256" key="10">
    <source>
        <dbReference type="ARBA" id="ARBA00022821"/>
    </source>
</evidence>
<feature type="domain" description="DAGKc" evidence="19">
    <location>
        <begin position="354"/>
        <end position="493"/>
    </location>
</feature>
<evidence type="ECO:0000313" key="20">
    <source>
        <dbReference type="EMBL" id="OAY47544.1"/>
    </source>
</evidence>
<keyword evidence="4 15" id="KW-0808">Transferase</keyword>
<evidence type="ECO:0000313" key="21">
    <source>
        <dbReference type="Proteomes" id="UP000091857"/>
    </source>
</evidence>
<dbReference type="GO" id="GO:0007200">
    <property type="term" value="P:phospholipase C-activating G protein-coupled receptor signaling pathway"/>
    <property type="evidence" value="ECO:0007669"/>
    <property type="project" value="InterPro"/>
</dbReference>
<dbReference type="GO" id="GO:0016020">
    <property type="term" value="C:membrane"/>
    <property type="evidence" value="ECO:0000318"/>
    <property type="project" value="GO_Central"/>
</dbReference>
<dbReference type="InterPro" id="IPR000756">
    <property type="entry name" value="Diacylglycerol_kin_accessory"/>
</dbReference>
<dbReference type="Proteomes" id="UP000091857">
    <property type="component" value="Chromosome 6"/>
</dbReference>
<dbReference type="Pfam" id="PF00609">
    <property type="entry name" value="DAGK_acc"/>
    <property type="match status" value="1"/>
</dbReference>
<evidence type="ECO:0000256" key="9">
    <source>
        <dbReference type="ARBA" id="ARBA00022777"/>
    </source>
</evidence>
<dbReference type="InterPro" id="IPR046349">
    <property type="entry name" value="C1-like_sf"/>
</dbReference>
<dbReference type="SMART" id="SM00109">
    <property type="entry name" value="C1"/>
    <property type="match status" value="2"/>
</dbReference>
<gene>
    <name evidence="20" type="ORF">MANES_06G086700v8</name>
</gene>
<feature type="domain" description="Phorbol-ester/DAG-type" evidence="18">
    <location>
        <begin position="74"/>
        <end position="135"/>
    </location>
</feature>
<dbReference type="Pfam" id="PF00130">
    <property type="entry name" value="C1_1"/>
    <property type="match status" value="1"/>
</dbReference>
<dbReference type="GO" id="GO:0006952">
    <property type="term" value="P:defense response"/>
    <property type="evidence" value="ECO:0007669"/>
    <property type="project" value="UniProtKB-KW"/>
</dbReference>
<protein>
    <recommendedName>
        <fullName evidence="15">Diacylglycerol kinase</fullName>
        <shortName evidence="15">DAG kinase</shortName>
        <ecNumber evidence="15">2.7.1.107</ecNumber>
    </recommendedName>
</protein>
<evidence type="ECO:0000256" key="3">
    <source>
        <dbReference type="ARBA" id="ARBA00011245"/>
    </source>
</evidence>
<reference evidence="21" key="1">
    <citation type="journal article" date="2016" name="Nat. Biotechnol.">
        <title>Sequencing wild and cultivated cassava and related species reveals extensive interspecific hybridization and genetic diversity.</title>
        <authorList>
            <person name="Bredeson J.V."/>
            <person name="Lyons J.B."/>
            <person name="Prochnik S.E."/>
            <person name="Wu G.A."/>
            <person name="Ha C.M."/>
            <person name="Edsinger-Gonzales E."/>
            <person name="Grimwood J."/>
            <person name="Schmutz J."/>
            <person name="Rabbi I.Y."/>
            <person name="Egesi C."/>
            <person name="Nauluvula P."/>
            <person name="Lebot V."/>
            <person name="Ndunguru J."/>
            <person name="Mkamilo G."/>
            <person name="Bart R.S."/>
            <person name="Setter T.L."/>
            <person name="Gleadow R.M."/>
            <person name="Kulakow P."/>
            <person name="Ferguson M.E."/>
            <person name="Rounsley S."/>
            <person name="Rokhsar D.S."/>
        </authorList>
    </citation>
    <scope>NUCLEOTIDE SEQUENCE [LARGE SCALE GENOMIC DNA]</scope>
    <source>
        <strain evidence="21">cv. AM560-2</strain>
    </source>
</reference>
<dbReference type="SMART" id="SM00046">
    <property type="entry name" value="DAGKc"/>
    <property type="match status" value="1"/>
</dbReference>
<dbReference type="InterPro" id="IPR002219">
    <property type="entry name" value="PKC_DAG/PE"/>
</dbReference>
<dbReference type="InterPro" id="IPR037607">
    <property type="entry name" value="DGK"/>
</dbReference>
<keyword evidence="8" id="KW-0863">Zinc-finger</keyword>
<dbReference type="GO" id="GO:0008270">
    <property type="term" value="F:zinc ion binding"/>
    <property type="evidence" value="ECO:0007669"/>
    <property type="project" value="UniProtKB-KW"/>
</dbReference>
<evidence type="ECO:0000259" key="19">
    <source>
        <dbReference type="PROSITE" id="PS50146"/>
    </source>
</evidence>
<keyword evidence="7 15" id="KW-0547">Nucleotide-binding</keyword>
<dbReference type="InterPro" id="IPR001206">
    <property type="entry name" value="Diacylglycerol_kinase_cat_dom"/>
</dbReference>
<evidence type="ECO:0000256" key="4">
    <source>
        <dbReference type="ARBA" id="ARBA00022679"/>
    </source>
</evidence>
<keyword evidence="10" id="KW-0611">Plant defense</keyword>
<dbReference type="Gene3D" id="3.40.50.10330">
    <property type="entry name" value="Probable inorganic polyphosphate/atp-NAD kinase, domain 1"/>
    <property type="match status" value="1"/>
</dbReference>
<evidence type="ECO:0000256" key="1">
    <source>
        <dbReference type="ARBA" id="ARBA00004370"/>
    </source>
</evidence>
<evidence type="ECO:0000256" key="8">
    <source>
        <dbReference type="ARBA" id="ARBA00022771"/>
    </source>
</evidence>
<comment type="subcellular location">
    <subcellularLocation>
        <location evidence="1">Membrane</location>
    </subcellularLocation>
</comment>
<dbReference type="InterPro" id="IPR016064">
    <property type="entry name" value="NAD/diacylglycerol_kinase_sf"/>
</dbReference>
<dbReference type="AlphaFoldDB" id="A0A2C9VQM4"/>
<dbReference type="EMBL" id="CM004392">
    <property type="protein sequence ID" value="OAY47544.1"/>
    <property type="molecule type" value="Genomic_DNA"/>
</dbReference>
<evidence type="ECO:0000256" key="14">
    <source>
        <dbReference type="ARBA" id="ARBA00023136"/>
    </source>
</evidence>
<keyword evidence="21" id="KW-1185">Reference proteome</keyword>
<dbReference type="EC" id="2.7.1.107" evidence="15"/>
<dbReference type="Gene3D" id="2.60.200.40">
    <property type="match status" value="1"/>
</dbReference>
<dbReference type="STRING" id="3983.A0A2C9VQM4"/>
<dbReference type="GO" id="GO:0005524">
    <property type="term" value="F:ATP binding"/>
    <property type="evidence" value="ECO:0007669"/>
    <property type="project" value="UniProtKB-KW"/>
</dbReference>
<proteinExistence type="inferred from homology"/>
<organism evidence="20 21">
    <name type="scientific">Manihot esculenta</name>
    <name type="common">Cassava</name>
    <name type="synonym">Jatropha manihot</name>
    <dbReference type="NCBI Taxonomy" id="3983"/>
    <lineage>
        <taxon>Eukaryota</taxon>
        <taxon>Viridiplantae</taxon>
        <taxon>Streptophyta</taxon>
        <taxon>Embryophyta</taxon>
        <taxon>Tracheophyta</taxon>
        <taxon>Spermatophyta</taxon>
        <taxon>Magnoliopsida</taxon>
        <taxon>eudicotyledons</taxon>
        <taxon>Gunneridae</taxon>
        <taxon>Pentapetalae</taxon>
        <taxon>rosids</taxon>
        <taxon>fabids</taxon>
        <taxon>Malpighiales</taxon>
        <taxon>Euphorbiaceae</taxon>
        <taxon>Crotonoideae</taxon>
        <taxon>Manihoteae</taxon>
        <taxon>Manihot</taxon>
    </lineage>
</organism>
<keyword evidence="14 17" id="KW-0472">Membrane</keyword>
<keyword evidence="12 15" id="KW-0067">ATP-binding</keyword>
<keyword evidence="9 15" id="KW-0418">Kinase</keyword>
<dbReference type="GO" id="GO:0004143">
    <property type="term" value="F:ATP-dependent diacylglycerol kinase activity"/>
    <property type="evidence" value="ECO:0000318"/>
    <property type="project" value="GO_Central"/>
</dbReference>
<keyword evidence="17" id="KW-0812">Transmembrane</keyword>
<feature type="region of interest" description="Disordered" evidence="16">
    <location>
        <begin position="304"/>
        <end position="335"/>
    </location>
</feature>
<dbReference type="Gramene" id="Manes.06G086700.3.v8.1">
    <property type="protein sequence ID" value="Manes.06G086700.3.v8.1.CDS"/>
    <property type="gene ID" value="Manes.06G086700.v8.1"/>
</dbReference>
<dbReference type="FunFam" id="2.60.200.40:FF:000006">
    <property type="entry name" value="Diacylglycerol kinase"/>
    <property type="match status" value="1"/>
</dbReference>
<keyword evidence="11" id="KW-0862">Zinc</keyword>
<keyword evidence="17" id="KW-1133">Transmembrane helix</keyword>
<dbReference type="PANTHER" id="PTHR11255">
    <property type="entry name" value="DIACYLGLYCEROL KINASE"/>
    <property type="match status" value="1"/>
</dbReference>
<dbReference type="GO" id="GO:0035556">
    <property type="term" value="P:intracellular signal transduction"/>
    <property type="evidence" value="ECO:0000318"/>
    <property type="project" value="GO_Central"/>
</dbReference>
<dbReference type="FunFam" id="3.40.50.10330:FF:000006">
    <property type="entry name" value="Diacylglycerol kinase"/>
    <property type="match status" value="1"/>
</dbReference>
<dbReference type="SMART" id="SM00045">
    <property type="entry name" value="DAGKa"/>
    <property type="match status" value="1"/>
</dbReference>
<name>A0A2C9VQM4_MANES</name>
<evidence type="ECO:0000256" key="17">
    <source>
        <dbReference type="SAM" id="Phobius"/>
    </source>
</evidence>
<evidence type="ECO:0000256" key="6">
    <source>
        <dbReference type="ARBA" id="ARBA00022737"/>
    </source>
</evidence>
<comment type="similarity">
    <text evidence="2 15">Belongs to the eukaryotic diacylglycerol kinase family.</text>
</comment>
<dbReference type="Pfam" id="PF00781">
    <property type="entry name" value="DAGK_cat"/>
    <property type="match status" value="1"/>
</dbReference>
<comment type="subunit">
    <text evidence="3">Monomer.</text>
</comment>
<dbReference type="GO" id="GO:0046486">
    <property type="term" value="P:glycerolipid metabolic process"/>
    <property type="evidence" value="ECO:0000318"/>
    <property type="project" value="GO_Central"/>
</dbReference>